<dbReference type="Proteomes" id="UP000252357">
    <property type="component" value="Unassembled WGS sequence"/>
</dbReference>
<feature type="transmembrane region" description="Helical" evidence="8">
    <location>
        <begin position="192"/>
        <end position="217"/>
    </location>
</feature>
<dbReference type="GO" id="GO:0009103">
    <property type="term" value="P:lipopolysaccharide biosynthetic process"/>
    <property type="evidence" value="ECO:0007669"/>
    <property type="project" value="UniProtKB-ARBA"/>
</dbReference>
<proteinExistence type="predicted"/>
<evidence type="ECO:0000256" key="3">
    <source>
        <dbReference type="ARBA" id="ARBA00022676"/>
    </source>
</evidence>
<evidence type="ECO:0000259" key="10">
    <source>
        <dbReference type="Pfam" id="PF18583"/>
    </source>
</evidence>
<feature type="transmembrane region" description="Helical" evidence="8">
    <location>
        <begin position="348"/>
        <end position="367"/>
    </location>
</feature>
<feature type="transmembrane region" description="Helical" evidence="8">
    <location>
        <begin position="155"/>
        <end position="172"/>
    </location>
</feature>
<dbReference type="AlphaFoldDB" id="A0A368L6T2"/>
<dbReference type="RefSeq" id="WP_114401549.1">
    <property type="nucleotide sequence ID" value="NZ_QPGB01000001.1"/>
</dbReference>
<sequence>MNSVTAPITWRRWLSVCLLLFIALWFGTLEVRDLIRTDETRYAEIPREMVASGDWITPRLSDLKYFEKPPLQYWATAAAFTAFGPAAWTARLWTALTGALAIWLTWFTLRRLTSSTTTPNLAGTASAIPWLGAGMLASSLFWIGGGHINSLDMGLSFFMHATLCCLLLALHADHTHAPLQARRWMLASWASMALAVMSKGLIGIVLPGGVLVVYILLTRDWRCLRRLEWLRGLALFFAITAPWFILVSLRNPEFPEFFFIHEHFQRFVSKGHRREGPPWYFIPILLAGLLPWTSWLFKALWQGVCQLLPALKRPQAMPFEQRQTLLLWLWVGLIFVFFSVSSSKLPGYILPIFPALCMLLAPQLAATANRSLRWHALAVTVVTGIFAAAIALLYPQQINKDLFYRDLYWQYAEILLLCLGLLVTASAITAWLAHRHRQQPQPSWSAYLLLGLASFVAGHGILLGHQVLSPSSSARVMAQTLSPYLETDTPLYSVDIFEHGLLFYTQRPAILVATKDEMYLGVAQEPHKQIPDLAQFAQRWQQEKKAIALVKPDRLPELTALGVKFDIRYQDQRRILISKPLTSPTQ</sequence>
<comment type="subcellular location">
    <subcellularLocation>
        <location evidence="1">Cell membrane</location>
        <topology evidence="1">Multi-pass membrane protein</topology>
    </subcellularLocation>
</comment>
<keyword evidence="4 11" id="KW-0808">Transferase</keyword>
<keyword evidence="12" id="KW-1185">Reference proteome</keyword>
<dbReference type="EMBL" id="QPGB01000001">
    <property type="protein sequence ID" value="RCS59398.1"/>
    <property type="molecule type" value="Genomic_DNA"/>
</dbReference>
<dbReference type="Pfam" id="PF13231">
    <property type="entry name" value="PMT_2"/>
    <property type="match status" value="1"/>
</dbReference>
<gene>
    <name evidence="11" type="ORF">DU000_01295</name>
</gene>
<keyword evidence="7 8" id="KW-0472">Membrane</keyword>
<feature type="transmembrane region" description="Helical" evidence="8">
    <location>
        <begin position="279"/>
        <end position="304"/>
    </location>
</feature>
<evidence type="ECO:0000256" key="1">
    <source>
        <dbReference type="ARBA" id="ARBA00004651"/>
    </source>
</evidence>
<dbReference type="GO" id="GO:0016763">
    <property type="term" value="F:pentosyltransferase activity"/>
    <property type="evidence" value="ECO:0007669"/>
    <property type="project" value="TreeGrafter"/>
</dbReference>
<dbReference type="InterPro" id="IPR040845">
    <property type="entry name" value="Arnt_C"/>
</dbReference>
<evidence type="ECO:0000313" key="12">
    <source>
        <dbReference type="Proteomes" id="UP000252357"/>
    </source>
</evidence>
<evidence type="ECO:0000256" key="4">
    <source>
        <dbReference type="ARBA" id="ARBA00022679"/>
    </source>
</evidence>
<dbReference type="PANTHER" id="PTHR33908:SF3">
    <property type="entry name" value="UNDECAPRENYL PHOSPHATE-ALPHA-4-AMINO-4-DEOXY-L-ARABINOSE ARABINOSYL TRANSFERASE"/>
    <property type="match status" value="1"/>
</dbReference>
<evidence type="ECO:0000256" key="8">
    <source>
        <dbReference type="SAM" id="Phobius"/>
    </source>
</evidence>
<dbReference type="Pfam" id="PF18583">
    <property type="entry name" value="Arnt_C"/>
    <property type="match status" value="1"/>
</dbReference>
<evidence type="ECO:0000313" key="11">
    <source>
        <dbReference type="EMBL" id="RCS59398.1"/>
    </source>
</evidence>
<dbReference type="GO" id="GO:0010041">
    <property type="term" value="P:response to iron(III) ion"/>
    <property type="evidence" value="ECO:0007669"/>
    <property type="project" value="TreeGrafter"/>
</dbReference>
<evidence type="ECO:0000256" key="5">
    <source>
        <dbReference type="ARBA" id="ARBA00022692"/>
    </source>
</evidence>
<evidence type="ECO:0000256" key="2">
    <source>
        <dbReference type="ARBA" id="ARBA00022475"/>
    </source>
</evidence>
<dbReference type="InterPro" id="IPR038731">
    <property type="entry name" value="RgtA/B/C-like"/>
</dbReference>
<name>A0A368L6T2_9BURK</name>
<feature type="transmembrane region" description="Helical" evidence="8">
    <location>
        <begin position="229"/>
        <end position="249"/>
    </location>
</feature>
<feature type="transmembrane region" description="Helical" evidence="8">
    <location>
        <begin position="325"/>
        <end position="342"/>
    </location>
</feature>
<feature type="transmembrane region" description="Helical" evidence="8">
    <location>
        <begin position="414"/>
        <end position="434"/>
    </location>
</feature>
<evidence type="ECO:0000256" key="7">
    <source>
        <dbReference type="ARBA" id="ARBA00023136"/>
    </source>
</evidence>
<dbReference type="GO" id="GO:0005886">
    <property type="term" value="C:plasma membrane"/>
    <property type="evidence" value="ECO:0007669"/>
    <property type="project" value="UniProtKB-SubCell"/>
</dbReference>
<accession>A0A368L6T2</accession>
<feature type="transmembrane region" description="Helical" evidence="8">
    <location>
        <begin position="446"/>
        <end position="468"/>
    </location>
</feature>
<organism evidence="11 12">
    <name type="scientific">Parvibium lacunae</name>
    <dbReference type="NCBI Taxonomy" id="1888893"/>
    <lineage>
        <taxon>Bacteria</taxon>
        <taxon>Pseudomonadati</taxon>
        <taxon>Pseudomonadota</taxon>
        <taxon>Betaproteobacteria</taxon>
        <taxon>Burkholderiales</taxon>
        <taxon>Alcaligenaceae</taxon>
        <taxon>Parvibium</taxon>
    </lineage>
</organism>
<evidence type="ECO:0000256" key="6">
    <source>
        <dbReference type="ARBA" id="ARBA00022989"/>
    </source>
</evidence>
<dbReference type="PANTHER" id="PTHR33908">
    <property type="entry name" value="MANNOSYLTRANSFERASE YKCB-RELATED"/>
    <property type="match status" value="1"/>
</dbReference>
<feature type="domain" description="Aminoarabinose transferase C-terminal" evidence="10">
    <location>
        <begin position="477"/>
        <end position="579"/>
    </location>
</feature>
<feature type="transmembrane region" description="Helical" evidence="8">
    <location>
        <begin position="92"/>
        <end position="109"/>
    </location>
</feature>
<dbReference type="OrthoDB" id="9775035at2"/>
<feature type="transmembrane region" description="Helical" evidence="8">
    <location>
        <begin position="12"/>
        <end position="31"/>
    </location>
</feature>
<evidence type="ECO:0000259" key="9">
    <source>
        <dbReference type="Pfam" id="PF13231"/>
    </source>
</evidence>
<comment type="caution">
    <text evidence="11">The sequence shown here is derived from an EMBL/GenBank/DDBJ whole genome shotgun (WGS) entry which is preliminary data.</text>
</comment>
<feature type="domain" description="Glycosyltransferase RgtA/B/C/D-like" evidence="9">
    <location>
        <begin position="68"/>
        <end position="245"/>
    </location>
</feature>
<dbReference type="InterPro" id="IPR050297">
    <property type="entry name" value="LipidA_mod_glycosyltrf_83"/>
</dbReference>
<keyword evidence="5 8" id="KW-0812">Transmembrane</keyword>
<keyword evidence="2" id="KW-1003">Cell membrane</keyword>
<protein>
    <submittedName>
        <fullName evidence="11">Glycosyltransferase family 39 protein</fullName>
    </submittedName>
</protein>
<feature type="transmembrane region" description="Helical" evidence="8">
    <location>
        <begin position="374"/>
        <end position="394"/>
    </location>
</feature>
<feature type="transmembrane region" description="Helical" evidence="8">
    <location>
        <begin position="121"/>
        <end position="143"/>
    </location>
</feature>
<keyword evidence="6 8" id="KW-1133">Transmembrane helix</keyword>
<keyword evidence="3" id="KW-0328">Glycosyltransferase</keyword>
<reference evidence="11 12" key="1">
    <citation type="journal article" date="2018" name="Int. J. Syst. Evol. Microbiol.">
        <title>Parvibium lacunae gen. nov., sp. nov., a new member of the family Alcaligenaceae isolated from a freshwater pond.</title>
        <authorList>
            <person name="Chen W.M."/>
            <person name="Xie P.B."/>
            <person name="Hsu M.Y."/>
            <person name="Sheu S.Y."/>
        </authorList>
    </citation>
    <scope>NUCLEOTIDE SEQUENCE [LARGE SCALE GENOMIC DNA]</scope>
    <source>
        <strain evidence="11 12">KMB9</strain>
    </source>
</reference>